<feature type="transmembrane region" description="Helical" evidence="6">
    <location>
        <begin position="7"/>
        <end position="38"/>
    </location>
</feature>
<comment type="subcellular location">
    <subcellularLocation>
        <location evidence="1">Cell membrane</location>
        <topology evidence="1">Multi-pass membrane protein</topology>
    </subcellularLocation>
</comment>
<dbReference type="PANTHER" id="PTHR30619">
    <property type="entry name" value="DNA INTERNALIZATION/COMPETENCE PROTEIN COMEC/REC2"/>
    <property type="match status" value="1"/>
</dbReference>
<dbReference type="Pfam" id="PF00753">
    <property type="entry name" value="Lactamase_B"/>
    <property type="match status" value="1"/>
</dbReference>
<dbReference type="SUPFAM" id="SSF56281">
    <property type="entry name" value="Metallo-hydrolase/oxidoreductase"/>
    <property type="match status" value="1"/>
</dbReference>
<dbReference type="InterPro" id="IPR052159">
    <property type="entry name" value="Competence_DNA_uptake"/>
</dbReference>
<proteinExistence type="predicted"/>
<dbReference type="HOGENOM" id="CLU_010363_2_3_9"/>
<dbReference type="AlphaFoldDB" id="A0A075LJE6"/>
<dbReference type="CDD" id="cd07731">
    <property type="entry name" value="ComA-like_MBL-fold"/>
    <property type="match status" value="1"/>
</dbReference>
<dbReference type="KEGG" id="tap:GZ22_09535"/>
<dbReference type="NCBIfam" id="TIGR00361">
    <property type="entry name" value="ComEC_Rec2"/>
    <property type="match status" value="1"/>
</dbReference>
<feature type="transmembrane region" description="Helical" evidence="6">
    <location>
        <begin position="447"/>
        <end position="465"/>
    </location>
</feature>
<reference evidence="8 9" key="1">
    <citation type="submission" date="2014-07" db="EMBL/GenBank/DDBJ databases">
        <title>Complete genome sequence of a moderately halophilic bacterium Terribacillus aidingensis MP602, isolated from Cryptomeria fortunei in Tianmu mountain in China.</title>
        <authorList>
            <person name="Wang Y."/>
            <person name="Lu P."/>
            <person name="Zhang L."/>
        </authorList>
    </citation>
    <scope>NUCLEOTIDE SEQUENCE [LARGE SCALE GENOMIC DNA]</scope>
    <source>
        <strain evidence="8 9">MP602</strain>
    </source>
</reference>
<dbReference type="PANTHER" id="PTHR30619:SF7">
    <property type="entry name" value="BETA-LACTAMASE DOMAIN PROTEIN"/>
    <property type="match status" value="1"/>
</dbReference>
<evidence type="ECO:0000256" key="4">
    <source>
        <dbReference type="ARBA" id="ARBA00022989"/>
    </source>
</evidence>
<feature type="transmembrane region" description="Helical" evidence="6">
    <location>
        <begin position="44"/>
        <end position="64"/>
    </location>
</feature>
<dbReference type="InterPro" id="IPR035681">
    <property type="entry name" value="ComA-like_MBL"/>
</dbReference>
<feature type="transmembrane region" description="Helical" evidence="6">
    <location>
        <begin position="386"/>
        <end position="408"/>
    </location>
</feature>
<feature type="transmembrane region" description="Helical" evidence="6">
    <location>
        <begin position="230"/>
        <end position="249"/>
    </location>
</feature>
<dbReference type="Gene3D" id="3.60.15.10">
    <property type="entry name" value="Ribonuclease Z/Hydroxyacylglutathione hydrolase-like"/>
    <property type="match status" value="1"/>
</dbReference>
<organism evidence="8 9">
    <name type="scientific">Terribacillus saccharophilus</name>
    <dbReference type="NCBI Taxonomy" id="361277"/>
    <lineage>
        <taxon>Bacteria</taxon>
        <taxon>Bacillati</taxon>
        <taxon>Bacillota</taxon>
        <taxon>Bacilli</taxon>
        <taxon>Bacillales</taxon>
        <taxon>Bacillaceae</taxon>
        <taxon>Terribacillus</taxon>
    </lineage>
</organism>
<dbReference type="InterPro" id="IPR001279">
    <property type="entry name" value="Metallo-B-lactamas"/>
</dbReference>
<dbReference type="Proteomes" id="UP000027980">
    <property type="component" value="Chromosome"/>
</dbReference>
<dbReference type="NCBIfam" id="TIGR00360">
    <property type="entry name" value="ComEC_N-term"/>
    <property type="match status" value="1"/>
</dbReference>
<dbReference type="InterPro" id="IPR025405">
    <property type="entry name" value="DUF4131"/>
</dbReference>
<evidence type="ECO:0000313" key="9">
    <source>
        <dbReference type="Proteomes" id="UP000027980"/>
    </source>
</evidence>
<dbReference type="InterPro" id="IPR036866">
    <property type="entry name" value="RibonucZ/Hydroxyglut_hydro"/>
</dbReference>
<dbReference type="OrthoDB" id="9761531at2"/>
<dbReference type="GO" id="GO:0005886">
    <property type="term" value="C:plasma membrane"/>
    <property type="evidence" value="ECO:0007669"/>
    <property type="project" value="UniProtKB-SubCell"/>
</dbReference>
<feature type="transmembrane region" description="Helical" evidence="6">
    <location>
        <begin position="357"/>
        <end position="374"/>
    </location>
</feature>
<feature type="transmembrane region" description="Helical" evidence="6">
    <location>
        <begin position="323"/>
        <end position="345"/>
    </location>
</feature>
<dbReference type="GO" id="GO:0030420">
    <property type="term" value="P:establishment of competence for transformation"/>
    <property type="evidence" value="ECO:0007669"/>
    <property type="project" value="InterPro"/>
</dbReference>
<evidence type="ECO:0000259" key="7">
    <source>
        <dbReference type="SMART" id="SM00849"/>
    </source>
</evidence>
<dbReference type="EMBL" id="CP008876">
    <property type="protein sequence ID" value="AIF66855.1"/>
    <property type="molecule type" value="Genomic_DNA"/>
</dbReference>
<evidence type="ECO:0000256" key="3">
    <source>
        <dbReference type="ARBA" id="ARBA00022692"/>
    </source>
</evidence>
<evidence type="ECO:0000256" key="6">
    <source>
        <dbReference type="SAM" id="Phobius"/>
    </source>
</evidence>
<keyword evidence="3 6" id="KW-0812">Transmembrane</keyword>
<dbReference type="Pfam" id="PF13567">
    <property type="entry name" value="DUF4131"/>
    <property type="match status" value="1"/>
</dbReference>
<feature type="domain" description="Metallo-beta-lactamase" evidence="7">
    <location>
        <begin position="505"/>
        <end position="703"/>
    </location>
</feature>
<feature type="transmembrane region" description="Helical" evidence="6">
    <location>
        <begin position="472"/>
        <end position="491"/>
    </location>
</feature>
<evidence type="ECO:0000256" key="2">
    <source>
        <dbReference type="ARBA" id="ARBA00022475"/>
    </source>
</evidence>
<dbReference type="InterPro" id="IPR004477">
    <property type="entry name" value="ComEC_N"/>
</dbReference>
<feature type="transmembrane region" description="Helical" evidence="6">
    <location>
        <begin position="299"/>
        <end position="317"/>
    </location>
</feature>
<name>A0A075LJE6_9BACI</name>
<gene>
    <name evidence="8" type="ORF">GZ22_09535</name>
</gene>
<sequence>MIGKWHIVALAALGGMLAHSLHFSILLVILVWLSLLYYTKRIRLPLLLLSSIASLLFLGNSILVQKIPPQLPLNEPIQLTSAISDLSETKERIQFTAEDPSGSASIQVTYFKQEEQEAVSGLSAGSQCIIKGSLVQPDPATNPGQFNFQHYLRQQGIYYEIELQNLEDISCAGTSQFGRLLKARTAFLHKTDKFLDPHTAAWVQAMIAGEDSNLDEETVELFNRWSLSHILAISGMHIALFSAILFFLLTKLQILTIEKTYWFLFVFLAVYPVFAGGEPSVWRSALMVMLIMLLMRFRIKLPIIDSISIVFILLLVLDPSYLYHIGFQFSFLVSLALLLSARLYTGSFISALLETSLLSQLVIFPLQVSQFYFLNPLSVLMNLFTIPFYTFIAIPLLLLISILLYPLPHFAALIGEGFRFLNELVIRFIQWVDGVAFYPWVTGELPIGISLVYFLVLILFCSAWEEGRRRKALWYGAFLTSIPLTAVLLPYTSSTGYVTMLDIGQGDAFVIELPYRRGVYLIDAAGSIGMDFQPTDKNFDQVIKPFLYERGIVKVDGIFASHADHDHIGSIGKLTEEFHVEWVRTSVYFDRSKASQWHSDTKIIPWRAGEMLRLSGWEIQLLAPFRDKKDPNKNSLVMYTMLGGKSWLFTGDIGKEEEKEIIRRYPSMQTDILKVGHHGSNTSTDTAFLLQLKPETALVSAGRNNRYGHPSPEVVDSLLQQNIRIWRTDTDGAVVYAFSGKTGTFSPFLP</sequence>
<evidence type="ECO:0000256" key="5">
    <source>
        <dbReference type="ARBA" id="ARBA00023136"/>
    </source>
</evidence>
<keyword evidence="2" id="KW-1003">Cell membrane</keyword>
<dbReference type="Pfam" id="PF03772">
    <property type="entry name" value="Competence"/>
    <property type="match status" value="1"/>
</dbReference>
<evidence type="ECO:0000256" key="1">
    <source>
        <dbReference type="ARBA" id="ARBA00004651"/>
    </source>
</evidence>
<dbReference type="InterPro" id="IPR004797">
    <property type="entry name" value="Competence_ComEC/Rec2"/>
</dbReference>
<protein>
    <recommendedName>
        <fullName evidence="7">Metallo-beta-lactamase domain-containing protein</fullName>
    </recommendedName>
</protein>
<dbReference type="GeneID" id="34220617"/>
<dbReference type="RefSeq" id="WP_051748155.1">
    <property type="nucleotide sequence ID" value="NZ_CP008876.1"/>
</dbReference>
<keyword evidence="4 6" id="KW-1133">Transmembrane helix</keyword>
<dbReference type="SMART" id="SM00849">
    <property type="entry name" value="Lactamase_B"/>
    <property type="match status" value="1"/>
</dbReference>
<feature type="transmembrane region" description="Helical" evidence="6">
    <location>
        <begin position="261"/>
        <end position="278"/>
    </location>
</feature>
<evidence type="ECO:0000313" key="8">
    <source>
        <dbReference type="EMBL" id="AIF66855.1"/>
    </source>
</evidence>
<accession>A0A075LJE6</accession>
<keyword evidence="5 6" id="KW-0472">Membrane</keyword>